<evidence type="ECO:0000313" key="1">
    <source>
        <dbReference type="EMBL" id="GHO49445.1"/>
    </source>
</evidence>
<keyword evidence="2" id="KW-1185">Reference proteome</keyword>
<accession>A0A8J3MYA3</accession>
<dbReference type="AlphaFoldDB" id="A0A8J3MYA3"/>
<dbReference type="RefSeq" id="WP_220198564.1">
    <property type="nucleotide sequence ID" value="NZ_BNJF01000005.1"/>
</dbReference>
<sequence length="129" mass="14676">MASITIVDESTMGQKRAWSLDILEEALSLRELIRRRIYQEVTEFNARQVLDFNGLVQPSDAERSLNGYRLKKAQKLNWETQYKRALEAFKGHGIIVLVDDKQVDDLDAIITLHAGSEITFFKLVPLVGG</sequence>
<protein>
    <submittedName>
        <fullName evidence="1">Uncharacterized protein</fullName>
    </submittedName>
</protein>
<comment type="caution">
    <text evidence="1">The sequence shown here is derived from an EMBL/GenBank/DDBJ whole genome shotgun (WGS) entry which is preliminary data.</text>
</comment>
<organism evidence="1 2">
    <name type="scientific">Ktedonospora formicarum</name>
    <dbReference type="NCBI Taxonomy" id="2778364"/>
    <lineage>
        <taxon>Bacteria</taxon>
        <taxon>Bacillati</taxon>
        <taxon>Chloroflexota</taxon>
        <taxon>Ktedonobacteria</taxon>
        <taxon>Ktedonobacterales</taxon>
        <taxon>Ktedonobacteraceae</taxon>
        <taxon>Ktedonospora</taxon>
    </lineage>
</organism>
<dbReference type="EMBL" id="BNJF01000005">
    <property type="protein sequence ID" value="GHO49445.1"/>
    <property type="molecule type" value="Genomic_DNA"/>
</dbReference>
<dbReference type="Proteomes" id="UP000612362">
    <property type="component" value="Unassembled WGS sequence"/>
</dbReference>
<name>A0A8J3MYA3_9CHLR</name>
<reference evidence="1" key="1">
    <citation type="submission" date="2020-10" db="EMBL/GenBank/DDBJ databases">
        <title>Taxonomic study of unclassified bacteria belonging to the class Ktedonobacteria.</title>
        <authorList>
            <person name="Yabe S."/>
            <person name="Wang C.M."/>
            <person name="Zheng Y."/>
            <person name="Sakai Y."/>
            <person name="Cavaletti L."/>
            <person name="Monciardini P."/>
            <person name="Donadio S."/>
        </authorList>
    </citation>
    <scope>NUCLEOTIDE SEQUENCE</scope>
    <source>
        <strain evidence="1">SOSP1-1</strain>
    </source>
</reference>
<evidence type="ECO:0000313" key="2">
    <source>
        <dbReference type="Proteomes" id="UP000612362"/>
    </source>
</evidence>
<gene>
    <name evidence="1" type="ORF">KSX_76080</name>
</gene>
<proteinExistence type="predicted"/>